<dbReference type="PANTHER" id="PTHR24148">
    <property type="entry name" value="ANKYRIN REPEAT DOMAIN-CONTAINING PROTEIN 39 HOMOLOG-RELATED"/>
    <property type="match status" value="1"/>
</dbReference>
<comment type="caution">
    <text evidence="1">The sequence shown here is derived from an EMBL/GenBank/DDBJ whole genome shotgun (WGS) entry which is preliminary data.</text>
</comment>
<dbReference type="EMBL" id="JAGMUU010000025">
    <property type="protein sequence ID" value="KAH7123368.1"/>
    <property type="molecule type" value="Genomic_DNA"/>
</dbReference>
<dbReference type="Proteomes" id="UP000717696">
    <property type="component" value="Unassembled WGS sequence"/>
</dbReference>
<dbReference type="OrthoDB" id="2157530at2759"/>
<gene>
    <name evidence="1" type="ORF">B0J13DRAFT_680061</name>
</gene>
<keyword evidence="2" id="KW-1185">Reference proteome</keyword>
<evidence type="ECO:0000313" key="1">
    <source>
        <dbReference type="EMBL" id="KAH7123368.1"/>
    </source>
</evidence>
<organism evidence="1 2">
    <name type="scientific">Dactylonectria estremocensis</name>
    <dbReference type="NCBI Taxonomy" id="1079267"/>
    <lineage>
        <taxon>Eukaryota</taxon>
        <taxon>Fungi</taxon>
        <taxon>Dikarya</taxon>
        <taxon>Ascomycota</taxon>
        <taxon>Pezizomycotina</taxon>
        <taxon>Sordariomycetes</taxon>
        <taxon>Hypocreomycetidae</taxon>
        <taxon>Hypocreales</taxon>
        <taxon>Nectriaceae</taxon>
        <taxon>Dactylonectria</taxon>
    </lineage>
</organism>
<name>A0A9P9DQE0_9HYPO</name>
<dbReference type="AlphaFoldDB" id="A0A9P9DQE0"/>
<protein>
    <submittedName>
        <fullName evidence="1">Uncharacterized protein</fullName>
    </submittedName>
</protein>
<reference evidence="1" key="1">
    <citation type="journal article" date="2021" name="Nat. Commun.">
        <title>Genetic determinants of endophytism in the Arabidopsis root mycobiome.</title>
        <authorList>
            <person name="Mesny F."/>
            <person name="Miyauchi S."/>
            <person name="Thiergart T."/>
            <person name="Pickel B."/>
            <person name="Atanasova L."/>
            <person name="Karlsson M."/>
            <person name="Huettel B."/>
            <person name="Barry K.W."/>
            <person name="Haridas S."/>
            <person name="Chen C."/>
            <person name="Bauer D."/>
            <person name="Andreopoulos W."/>
            <person name="Pangilinan J."/>
            <person name="LaButti K."/>
            <person name="Riley R."/>
            <person name="Lipzen A."/>
            <person name="Clum A."/>
            <person name="Drula E."/>
            <person name="Henrissat B."/>
            <person name="Kohler A."/>
            <person name="Grigoriev I.V."/>
            <person name="Martin F.M."/>
            <person name="Hacquard S."/>
        </authorList>
    </citation>
    <scope>NUCLEOTIDE SEQUENCE</scope>
    <source>
        <strain evidence="1">MPI-CAGE-AT-0021</strain>
    </source>
</reference>
<proteinExistence type="predicted"/>
<dbReference type="PANTHER" id="PTHR24148:SF82">
    <property type="entry name" value="HETEROKARYON INCOMPATIBILITY DOMAIN-CONTAINING PROTEIN"/>
    <property type="match status" value="1"/>
</dbReference>
<dbReference type="InterPro" id="IPR052895">
    <property type="entry name" value="HetReg/Transcr_Mod"/>
</dbReference>
<accession>A0A9P9DQE0</accession>
<sequence length="218" mass="24749">MELIHKLGDWLREHEGKVFKGGGEEPPSDGSIQTTTRFIEWLGFPLRKQNWPALWRFLERSYWARVWITQQFAVPGRFAKASGIFYCGATQFARTQFDCFCVLILLMVIETSMPINVHPPGLAMFQTLAGCISGENRNIDWLLRVTARSKATDPRDKLYALLGMAEDGDILKPDYSASYGQVLISFVSSHIERYHSQECCWATSTDKYRQALLGSGVT</sequence>
<evidence type="ECO:0000313" key="2">
    <source>
        <dbReference type="Proteomes" id="UP000717696"/>
    </source>
</evidence>